<keyword evidence="2" id="KW-0274">FAD</keyword>
<dbReference type="PROSITE" id="PS51387">
    <property type="entry name" value="FAD_PCMH"/>
    <property type="match status" value="1"/>
</dbReference>
<dbReference type="Pfam" id="PF03450">
    <property type="entry name" value="CO_deh_flav_C"/>
    <property type="match status" value="1"/>
</dbReference>
<accession>A0A6J6CLE9</accession>
<dbReference type="InterPro" id="IPR036318">
    <property type="entry name" value="FAD-bd_PCMH-like_sf"/>
</dbReference>
<dbReference type="Gene3D" id="3.30.43.10">
    <property type="entry name" value="Uridine Diphospho-n-acetylenolpyruvylglucosamine Reductase, domain 2"/>
    <property type="match status" value="1"/>
</dbReference>
<sequence length="279" mass="30245">MPIYTPTSVREATEIFAENPEAMLLAGGTDFMVEVNFNHRKPSSVINLARVNELKSWHLDTQTSVIRIGATVPFSQFESSEFEQLSPALSHAARTVGSPQIRNTASIGGNLGTCSPAGDSLPVLFALDAQIEIASLQGTRSLSIHDFMLGPKRNALSVGEIVAAITIPVASGFQDYAKVGVRNAMVISIASACFALQDNQCRIALGSVGPTIIRCNEAERFLQDYITQSSPPDLETIREFSRLAAVAAQPIDDHRSTATYRRHAIEVLARRLAMRSFSL</sequence>
<dbReference type="SMART" id="SM01092">
    <property type="entry name" value="CO_deh_flav_C"/>
    <property type="match status" value="1"/>
</dbReference>
<dbReference type="GO" id="GO:0071949">
    <property type="term" value="F:FAD binding"/>
    <property type="evidence" value="ECO:0007669"/>
    <property type="project" value="InterPro"/>
</dbReference>
<dbReference type="InterPro" id="IPR051312">
    <property type="entry name" value="Diverse_Substr_Oxidored"/>
</dbReference>
<keyword evidence="3" id="KW-0560">Oxidoreductase</keyword>
<dbReference type="InterPro" id="IPR005107">
    <property type="entry name" value="CO_DH_flav_C"/>
</dbReference>
<dbReference type="InterPro" id="IPR036683">
    <property type="entry name" value="CO_DH_flav_C_dom_sf"/>
</dbReference>
<keyword evidence="1" id="KW-0285">Flavoprotein</keyword>
<dbReference type="Gene3D" id="3.30.390.50">
    <property type="entry name" value="CO dehydrogenase flavoprotein, C-terminal domain"/>
    <property type="match status" value="1"/>
</dbReference>
<dbReference type="EMBL" id="CAEZTC010000018">
    <property type="protein sequence ID" value="CAB4552166.1"/>
    <property type="molecule type" value="Genomic_DNA"/>
</dbReference>
<evidence type="ECO:0000256" key="3">
    <source>
        <dbReference type="ARBA" id="ARBA00023002"/>
    </source>
</evidence>
<name>A0A6J6CLE9_9ZZZZ</name>
<reference evidence="5" key="1">
    <citation type="submission" date="2020-05" db="EMBL/GenBank/DDBJ databases">
        <authorList>
            <person name="Chiriac C."/>
            <person name="Salcher M."/>
            <person name="Ghai R."/>
            <person name="Kavagutti S V."/>
        </authorList>
    </citation>
    <scope>NUCLEOTIDE SEQUENCE</scope>
</reference>
<proteinExistence type="predicted"/>
<dbReference type="PANTHER" id="PTHR42659:SF2">
    <property type="entry name" value="XANTHINE DEHYDROGENASE SUBUNIT C-RELATED"/>
    <property type="match status" value="1"/>
</dbReference>
<dbReference type="Pfam" id="PF00941">
    <property type="entry name" value="FAD_binding_5"/>
    <property type="match status" value="1"/>
</dbReference>
<gene>
    <name evidence="5" type="ORF">UFOPK1572_00251</name>
</gene>
<dbReference type="InterPro" id="IPR002346">
    <property type="entry name" value="Mopterin_DH_FAD-bd"/>
</dbReference>
<dbReference type="Gene3D" id="3.30.465.10">
    <property type="match status" value="1"/>
</dbReference>
<dbReference type="SUPFAM" id="SSF56176">
    <property type="entry name" value="FAD-binding/transporter-associated domain-like"/>
    <property type="match status" value="1"/>
</dbReference>
<evidence type="ECO:0000256" key="2">
    <source>
        <dbReference type="ARBA" id="ARBA00022827"/>
    </source>
</evidence>
<dbReference type="InterPro" id="IPR016167">
    <property type="entry name" value="FAD-bd_PCMH_sub1"/>
</dbReference>
<protein>
    <submittedName>
        <fullName evidence="5">Unannotated protein</fullName>
    </submittedName>
</protein>
<feature type="domain" description="FAD-binding PCMH-type" evidence="4">
    <location>
        <begin position="1"/>
        <end position="172"/>
    </location>
</feature>
<dbReference type="SUPFAM" id="SSF55447">
    <property type="entry name" value="CO dehydrogenase flavoprotein C-terminal domain-like"/>
    <property type="match status" value="1"/>
</dbReference>
<dbReference type="GO" id="GO:0016491">
    <property type="term" value="F:oxidoreductase activity"/>
    <property type="evidence" value="ECO:0007669"/>
    <property type="project" value="UniProtKB-KW"/>
</dbReference>
<dbReference type="InterPro" id="IPR016169">
    <property type="entry name" value="FAD-bd_PCMH_sub2"/>
</dbReference>
<evidence type="ECO:0000256" key="1">
    <source>
        <dbReference type="ARBA" id="ARBA00022630"/>
    </source>
</evidence>
<organism evidence="5">
    <name type="scientific">freshwater metagenome</name>
    <dbReference type="NCBI Taxonomy" id="449393"/>
    <lineage>
        <taxon>unclassified sequences</taxon>
        <taxon>metagenomes</taxon>
        <taxon>ecological metagenomes</taxon>
    </lineage>
</organism>
<evidence type="ECO:0000313" key="5">
    <source>
        <dbReference type="EMBL" id="CAB4552166.1"/>
    </source>
</evidence>
<evidence type="ECO:0000259" key="4">
    <source>
        <dbReference type="PROSITE" id="PS51387"/>
    </source>
</evidence>
<dbReference type="InterPro" id="IPR016166">
    <property type="entry name" value="FAD-bd_PCMH"/>
</dbReference>
<dbReference type="AlphaFoldDB" id="A0A6J6CLE9"/>
<dbReference type="PANTHER" id="PTHR42659">
    <property type="entry name" value="XANTHINE DEHYDROGENASE SUBUNIT C-RELATED"/>
    <property type="match status" value="1"/>
</dbReference>